<evidence type="ECO:0000259" key="10">
    <source>
        <dbReference type="PROSITE" id="PS50114"/>
    </source>
</evidence>
<dbReference type="InterPro" id="IPR039355">
    <property type="entry name" value="Transcription_factor_GATA"/>
</dbReference>
<dbReference type="GO" id="GO:0000981">
    <property type="term" value="F:DNA-binding transcription factor activity, RNA polymerase II-specific"/>
    <property type="evidence" value="ECO:0007669"/>
    <property type="project" value="TreeGrafter"/>
</dbReference>
<evidence type="ECO:0000256" key="4">
    <source>
        <dbReference type="ARBA" id="ARBA00022833"/>
    </source>
</evidence>
<dbReference type="CDD" id="cd00202">
    <property type="entry name" value="ZnF_GATA"/>
    <property type="match status" value="2"/>
</dbReference>
<feature type="region of interest" description="Disordered" evidence="9">
    <location>
        <begin position="438"/>
        <end position="464"/>
    </location>
</feature>
<feature type="domain" description="GATA-type" evidence="10">
    <location>
        <begin position="458"/>
        <end position="496"/>
    </location>
</feature>
<proteinExistence type="predicted"/>
<feature type="region of interest" description="Disordered" evidence="9">
    <location>
        <begin position="507"/>
        <end position="558"/>
    </location>
</feature>
<comment type="subcellular location">
    <subcellularLocation>
        <location evidence="1">Nucleus</location>
    </subcellularLocation>
</comment>
<dbReference type="GO" id="GO:0000122">
    <property type="term" value="P:negative regulation of transcription by RNA polymerase II"/>
    <property type="evidence" value="ECO:0007669"/>
    <property type="project" value="TreeGrafter"/>
</dbReference>
<dbReference type="GO" id="GO:0005634">
    <property type="term" value="C:nucleus"/>
    <property type="evidence" value="ECO:0007669"/>
    <property type="project" value="UniProtKB-SubCell"/>
</dbReference>
<dbReference type="GO" id="GO:0008270">
    <property type="term" value="F:zinc ion binding"/>
    <property type="evidence" value="ECO:0007669"/>
    <property type="project" value="UniProtKB-KW"/>
</dbReference>
<evidence type="ECO:0000256" key="8">
    <source>
        <dbReference type="PROSITE-ProRule" id="PRU00094"/>
    </source>
</evidence>
<feature type="compositionally biased region" description="Basic and acidic residues" evidence="9">
    <location>
        <begin position="549"/>
        <end position="558"/>
    </location>
</feature>
<accession>A0AAE1TZF0</accession>
<dbReference type="GO" id="GO:0045944">
    <property type="term" value="P:positive regulation of transcription by RNA polymerase II"/>
    <property type="evidence" value="ECO:0007669"/>
    <property type="project" value="TreeGrafter"/>
</dbReference>
<evidence type="ECO:0000256" key="5">
    <source>
        <dbReference type="ARBA" id="ARBA00023015"/>
    </source>
</evidence>
<dbReference type="InterPro" id="IPR013088">
    <property type="entry name" value="Znf_NHR/GATA"/>
</dbReference>
<evidence type="ECO:0000256" key="2">
    <source>
        <dbReference type="ARBA" id="ARBA00022723"/>
    </source>
</evidence>
<dbReference type="GO" id="GO:0000978">
    <property type="term" value="F:RNA polymerase II cis-regulatory region sequence-specific DNA binding"/>
    <property type="evidence" value="ECO:0007669"/>
    <property type="project" value="TreeGrafter"/>
</dbReference>
<feature type="compositionally biased region" description="Acidic residues" evidence="9">
    <location>
        <begin position="515"/>
        <end position="548"/>
    </location>
</feature>
<protein>
    <recommendedName>
        <fullName evidence="10">GATA-type domain-containing protein</fullName>
    </recommendedName>
</protein>
<dbReference type="Pfam" id="PF00320">
    <property type="entry name" value="GATA"/>
    <property type="match status" value="2"/>
</dbReference>
<keyword evidence="5" id="KW-0805">Transcription regulation</keyword>
<dbReference type="GO" id="GO:0045165">
    <property type="term" value="P:cell fate commitment"/>
    <property type="evidence" value="ECO:0007669"/>
    <property type="project" value="TreeGrafter"/>
</dbReference>
<keyword evidence="12" id="KW-1185">Reference proteome</keyword>
<keyword evidence="6" id="KW-0804">Transcription</keyword>
<evidence type="ECO:0000313" key="11">
    <source>
        <dbReference type="EMBL" id="KAK4300694.1"/>
    </source>
</evidence>
<gene>
    <name evidence="11" type="ORF">Pmani_027116</name>
</gene>
<keyword evidence="2" id="KW-0479">Metal-binding</keyword>
<sequence length="558" mass="60569">MSPGPAPHLHAPPPPPPPPAVGVPEDTEGSPVSVTLAVSVPQIEVSVGPPLPPPPQVSTAGHPEPWHQPQPRESTPHDHPSTSSGDVGVGGSDVGVSGSEVGGVVVGGEVGVASNVIIREDVSLSARTPVKQEEEEELKHAYTAAHAHAHAYTHALHVVSSKAEYLLSNPYLSCLPQLKEELGSPPPSVASTPIPATVHDMEQTSYQSPYTVQSVVVYEPTHPVEHLHPHDPNSATTTTHPHLTHAHLSSEGATYATLESAPPAITTLASLPYSESYHYYYKSPADMYMKDEGRRTSGYDFIQSPYGTAPAHAHAHSHAHLQKADPAMWTTAPPEYTQLAPESLERSTPVPHHSYMAAATAQPAWNTPAPYDSILHTASGETYRRIEPGDPDSNENRECVNCGAITTPLWRRDSGGHYLCNACGLYNRANGINRPHVRSQRRPVSPYVAPAAPPQPPRRSGMTCSNCQTTNTTLWRRNNSGEPVCNACGLYFKLHGACSVRVQNSWRKANSDQRTEEEEEEEVEEEEEEKEDEEDEEDEEEDEEEEEEAARCDSVKPA</sequence>
<dbReference type="PROSITE" id="PS00344">
    <property type="entry name" value="GATA_ZN_FINGER_1"/>
    <property type="match status" value="2"/>
</dbReference>
<comment type="caution">
    <text evidence="11">The sequence shown here is derived from an EMBL/GenBank/DDBJ whole genome shotgun (WGS) entry which is preliminary data.</text>
</comment>
<evidence type="ECO:0000313" key="12">
    <source>
        <dbReference type="Proteomes" id="UP001292094"/>
    </source>
</evidence>
<dbReference type="Proteomes" id="UP001292094">
    <property type="component" value="Unassembled WGS sequence"/>
</dbReference>
<name>A0AAE1TZF0_9EUCA</name>
<dbReference type="EMBL" id="JAWZYT010003004">
    <property type="protein sequence ID" value="KAK4300694.1"/>
    <property type="molecule type" value="Genomic_DNA"/>
</dbReference>
<dbReference type="InterPro" id="IPR000679">
    <property type="entry name" value="Znf_GATA"/>
</dbReference>
<evidence type="ECO:0000256" key="6">
    <source>
        <dbReference type="ARBA" id="ARBA00023163"/>
    </source>
</evidence>
<feature type="domain" description="GATA-type" evidence="10">
    <location>
        <begin position="393"/>
        <end position="447"/>
    </location>
</feature>
<dbReference type="AlphaFoldDB" id="A0AAE1TZF0"/>
<dbReference type="PANTHER" id="PTHR10071:SF281">
    <property type="entry name" value="BOX A-BINDING FACTOR-RELATED"/>
    <property type="match status" value="1"/>
</dbReference>
<dbReference type="PRINTS" id="PR00619">
    <property type="entry name" value="GATAZNFINGER"/>
</dbReference>
<dbReference type="Gene3D" id="3.30.50.10">
    <property type="entry name" value="Erythroid Transcription Factor GATA-1, subunit A"/>
    <property type="match status" value="2"/>
</dbReference>
<dbReference type="PROSITE" id="PS50114">
    <property type="entry name" value="GATA_ZN_FINGER_2"/>
    <property type="match status" value="2"/>
</dbReference>
<keyword evidence="4" id="KW-0862">Zinc</keyword>
<evidence type="ECO:0000256" key="3">
    <source>
        <dbReference type="ARBA" id="ARBA00022771"/>
    </source>
</evidence>
<evidence type="ECO:0000256" key="7">
    <source>
        <dbReference type="ARBA" id="ARBA00023242"/>
    </source>
</evidence>
<keyword evidence="7" id="KW-0539">Nucleus</keyword>
<dbReference type="SUPFAM" id="SSF57716">
    <property type="entry name" value="Glucocorticoid receptor-like (DNA-binding domain)"/>
    <property type="match status" value="2"/>
</dbReference>
<dbReference type="PANTHER" id="PTHR10071">
    <property type="entry name" value="TRANSCRIPTION FACTOR GATA FAMILY MEMBER"/>
    <property type="match status" value="1"/>
</dbReference>
<evidence type="ECO:0000256" key="9">
    <source>
        <dbReference type="SAM" id="MobiDB-lite"/>
    </source>
</evidence>
<keyword evidence="3 8" id="KW-0863">Zinc-finger</keyword>
<feature type="region of interest" description="Disordered" evidence="9">
    <location>
        <begin position="1"/>
        <end position="96"/>
    </location>
</feature>
<reference evidence="11" key="1">
    <citation type="submission" date="2023-11" db="EMBL/GenBank/DDBJ databases">
        <title>Genome assemblies of two species of porcelain crab, Petrolisthes cinctipes and Petrolisthes manimaculis (Anomura: Porcellanidae).</title>
        <authorList>
            <person name="Angst P."/>
        </authorList>
    </citation>
    <scope>NUCLEOTIDE SEQUENCE</scope>
    <source>
        <strain evidence="11">PB745_02</strain>
        <tissue evidence="11">Gill</tissue>
    </source>
</reference>
<feature type="compositionally biased region" description="Pro residues" evidence="9">
    <location>
        <begin position="1"/>
        <end position="21"/>
    </location>
</feature>
<dbReference type="SMART" id="SM00401">
    <property type="entry name" value="ZnF_GATA"/>
    <property type="match status" value="2"/>
</dbReference>
<evidence type="ECO:0000256" key="1">
    <source>
        <dbReference type="ARBA" id="ARBA00004123"/>
    </source>
</evidence>
<organism evidence="11 12">
    <name type="scientific">Petrolisthes manimaculis</name>
    <dbReference type="NCBI Taxonomy" id="1843537"/>
    <lineage>
        <taxon>Eukaryota</taxon>
        <taxon>Metazoa</taxon>
        <taxon>Ecdysozoa</taxon>
        <taxon>Arthropoda</taxon>
        <taxon>Crustacea</taxon>
        <taxon>Multicrustacea</taxon>
        <taxon>Malacostraca</taxon>
        <taxon>Eumalacostraca</taxon>
        <taxon>Eucarida</taxon>
        <taxon>Decapoda</taxon>
        <taxon>Pleocyemata</taxon>
        <taxon>Anomura</taxon>
        <taxon>Galatheoidea</taxon>
        <taxon>Porcellanidae</taxon>
        <taxon>Petrolisthes</taxon>
    </lineage>
</organism>